<dbReference type="Proteomes" id="UP000829447">
    <property type="component" value="Linkage Group LG16"/>
</dbReference>
<comment type="caution">
    <text evidence="1">The sequence shown here is derived from an EMBL/GenBank/DDBJ whole genome shotgun (WGS) entry which is preliminary data.</text>
</comment>
<evidence type="ECO:0000313" key="2">
    <source>
        <dbReference type="Proteomes" id="UP000829447"/>
    </source>
</evidence>
<protein>
    <submittedName>
        <fullName evidence="1">Uncharacterized protein</fullName>
    </submittedName>
</protein>
<evidence type="ECO:0000313" key="1">
    <source>
        <dbReference type="EMBL" id="MCI4387064.1"/>
    </source>
</evidence>
<proteinExistence type="predicted"/>
<organism evidence="1 2">
    <name type="scientific">Pangasianodon gigas</name>
    <name type="common">Mekong giant catfish</name>
    <name type="synonym">Pangasius gigas</name>
    <dbReference type="NCBI Taxonomy" id="30993"/>
    <lineage>
        <taxon>Eukaryota</taxon>
        <taxon>Metazoa</taxon>
        <taxon>Chordata</taxon>
        <taxon>Craniata</taxon>
        <taxon>Vertebrata</taxon>
        <taxon>Euteleostomi</taxon>
        <taxon>Actinopterygii</taxon>
        <taxon>Neopterygii</taxon>
        <taxon>Teleostei</taxon>
        <taxon>Ostariophysi</taxon>
        <taxon>Siluriformes</taxon>
        <taxon>Pangasiidae</taxon>
        <taxon>Pangasianodon</taxon>
    </lineage>
</organism>
<sequence>MPAEDVRQRKAGRKKSKKGKGKGQSSNEKTSGVNGHDEVLPSPPVSSPRRPAEEKRKTVQAKVDEETSVSICAQVMFPYLLAGMGMVMAGMVLDSVQHWDVFKVITEVFILVPALVGLKGNLEMTLASRLSTAANTGQMDDPKQQWLMVCSNLALIQVQATVVGFLAALAAVALGAMSRGGVELQQAAVLCASSVTTAFIAALSLGVGGNLVAIQASRISTFLHLWSVPGVLPYKMRQHWPNPCVSFFSTGVNSKSARVLFLLVVPGHLVFLFTIKTLQGGHAPITPPFICCYLCAALIQVALLLYTADVMVRFMWRRGLDPDNFSIPYLTALGDLLGTGLLALCFHLVFLLQGLGL</sequence>
<gene>
    <name evidence="1" type="ORF">PGIGA_G00069910</name>
</gene>
<reference evidence="1 2" key="1">
    <citation type="journal article" date="2022" name="bioRxiv">
        <title>An ancient truncated duplication of the anti-Mullerian hormone receptor type 2 gene is a potential conserved master sex determinant in the Pangasiidae catfish family.</title>
        <authorList>
            <person name="Wen M."/>
            <person name="Pan Q."/>
            <person name="Jouanno E."/>
            <person name="Montfort J."/>
            <person name="Zahm M."/>
            <person name="Cabau C."/>
            <person name="Klopp C."/>
            <person name="Iampietro C."/>
            <person name="Roques C."/>
            <person name="Bouchez O."/>
            <person name="Castinel A."/>
            <person name="Donnadieu C."/>
            <person name="Parrinello H."/>
            <person name="Poncet C."/>
            <person name="Belmonte E."/>
            <person name="Gautier V."/>
            <person name="Avarre J.-C."/>
            <person name="Dugue R."/>
            <person name="Gustiano R."/>
            <person name="Ha T.T.T."/>
            <person name="Campet M."/>
            <person name="Sriphairoj K."/>
            <person name="Ribolli J."/>
            <person name="de Almeida F.L."/>
            <person name="Desvignes T."/>
            <person name="Postlethwait J.H."/>
            <person name="Bucao C.F."/>
            <person name="Robinson-Rechavi M."/>
            <person name="Bobe J."/>
            <person name="Herpin A."/>
            <person name="Guiguen Y."/>
        </authorList>
    </citation>
    <scope>NUCLEOTIDE SEQUENCE [LARGE SCALE GENOMIC DNA]</scope>
    <source>
        <strain evidence="1">YG-Dec2019</strain>
    </source>
</reference>
<accession>A0ACC5X7L8</accession>
<name>A0ACC5X7L8_PANGG</name>
<dbReference type="EMBL" id="CM040469">
    <property type="protein sequence ID" value="MCI4387064.1"/>
    <property type="molecule type" value="Genomic_DNA"/>
</dbReference>
<keyword evidence="2" id="KW-1185">Reference proteome</keyword>